<dbReference type="STRING" id="1321606.SAMD00020551_0544"/>
<dbReference type="Proteomes" id="UP000031014">
    <property type="component" value="Unassembled WGS sequence"/>
</dbReference>
<protein>
    <submittedName>
        <fullName evidence="1">Uncharacterized protein</fullName>
    </submittedName>
</protein>
<name>A0A0A8X2U1_MESS1</name>
<proteinExistence type="predicted"/>
<evidence type="ECO:0000313" key="2">
    <source>
        <dbReference type="Proteomes" id="UP000031014"/>
    </source>
</evidence>
<keyword evidence="2" id="KW-1185">Reference proteome</keyword>
<dbReference type="AlphaFoldDB" id="A0A0A8X2U1"/>
<organism evidence="1 2">
    <name type="scientific">Mesobacillus selenatarsenatis (strain DSM 18680 / JCM 14380 / FERM P-15431 / SF-1)</name>
    <dbReference type="NCBI Taxonomy" id="1321606"/>
    <lineage>
        <taxon>Bacteria</taxon>
        <taxon>Bacillati</taxon>
        <taxon>Bacillota</taxon>
        <taxon>Bacilli</taxon>
        <taxon>Bacillales</taxon>
        <taxon>Bacillaceae</taxon>
        <taxon>Mesobacillus</taxon>
    </lineage>
</organism>
<sequence length="94" mass="10797">MIGTEKILYKIEMVEDMVFYTEYSSLAFRNIAPFGRPKKGIIKKGITGDGIKKWGRKYFAPDVNQTGIEDFTPPGQPHILIPYKKVENRYKIIG</sequence>
<dbReference type="OrthoDB" id="1919202at2"/>
<gene>
    <name evidence="1" type="ORF">SAMD00020551_0544</name>
</gene>
<comment type="caution">
    <text evidence="1">The sequence shown here is derived from an EMBL/GenBank/DDBJ whole genome shotgun (WGS) entry which is preliminary data.</text>
</comment>
<dbReference type="RefSeq" id="WP_156972588.1">
    <property type="nucleotide sequence ID" value="NZ_BASE01000012.1"/>
</dbReference>
<reference evidence="1 2" key="1">
    <citation type="submission" date="2013-06" db="EMBL/GenBank/DDBJ databases">
        <title>Whole genome shotgun sequence of Bacillus selenatarsenatis SF-1.</title>
        <authorList>
            <person name="Kuroda M."/>
            <person name="Sei K."/>
            <person name="Yamashita M."/>
            <person name="Ike M."/>
        </authorList>
    </citation>
    <scope>NUCLEOTIDE SEQUENCE [LARGE SCALE GENOMIC DNA]</scope>
    <source>
        <strain evidence="1 2">SF-1</strain>
    </source>
</reference>
<dbReference type="EMBL" id="BASE01000012">
    <property type="protein sequence ID" value="GAM12411.1"/>
    <property type="molecule type" value="Genomic_DNA"/>
</dbReference>
<evidence type="ECO:0000313" key="1">
    <source>
        <dbReference type="EMBL" id="GAM12411.1"/>
    </source>
</evidence>
<accession>A0A0A8X2U1</accession>